<feature type="non-terminal residue" evidence="1">
    <location>
        <position position="52"/>
    </location>
</feature>
<comment type="caution">
    <text evidence="1">The sequence shown here is derived from an EMBL/GenBank/DDBJ whole genome shotgun (WGS) entry which is preliminary data.</text>
</comment>
<sequence length="52" mass="6062">SKLCLTTPFCVLASKTKKQIFVSYNLQNTDSNFTLLIENRIKEEMMAFPEKF</sequence>
<dbReference type="AlphaFoldDB" id="A0A7L4GDD3"/>
<proteinExistence type="predicted"/>
<protein>
    <submittedName>
        <fullName evidence="1">PSMG4 protein</fullName>
    </submittedName>
</protein>
<reference evidence="1 2" key="1">
    <citation type="submission" date="2020-02" db="EMBL/GenBank/DDBJ databases">
        <title>Bird 10,000 Genomes (B10K) Project - Family phase.</title>
        <authorList>
            <person name="Zhang G."/>
        </authorList>
    </citation>
    <scope>NUCLEOTIDE SEQUENCE [LARGE SCALE GENOMIC DNA]</scope>
    <source>
        <strain evidence="1">B10K-DU-001-40</strain>
        <tissue evidence="1">Muscle</tissue>
    </source>
</reference>
<dbReference type="OrthoDB" id="368507at2759"/>
<evidence type="ECO:0000313" key="2">
    <source>
        <dbReference type="Proteomes" id="UP000584326"/>
    </source>
</evidence>
<dbReference type="PANTHER" id="PTHR33559">
    <property type="entry name" value="PROTEASOME ASSEMBLY CHAPERONE 4"/>
    <property type="match status" value="1"/>
</dbReference>
<dbReference type="Proteomes" id="UP000584326">
    <property type="component" value="Unassembled WGS sequence"/>
</dbReference>
<dbReference type="GO" id="GO:0043248">
    <property type="term" value="P:proteasome assembly"/>
    <property type="evidence" value="ECO:0007669"/>
    <property type="project" value="InterPro"/>
</dbReference>
<accession>A0A7L4GDD3</accession>
<keyword evidence="2" id="KW-1185">Reference proteome</keyword>
<gene>
    <name evidence="1" type="primary">Psmg4</name>
    <name evidence="1" type="ORF">PODSTR_R02123</name>
</gene>
<dbReference type="PANTHER" id="PTHR33559:SF1">
    <property type="entry name" value="PROTEASOME ASSEMBLY CHAPERONE 4"/>
    <property type="match status" value="1"/>
</dbReference>
<dbReference type="InterPro" id="IPR032157">
    <property type="entry name" value="PAC4"/>
</dbReference>
<name>A0A7L4GDD3_PODST</name>
<evidence type="ECO:0000313" key="1">
    <source>
        <dbReference type="EMBL" id="NXX11208.1"/>
    </source>
</evidence>
<dbReference type="EMBL" id="VZTK01003111">
    <property type="protein sequence ID" value="NXX11208.1"/>
    <property type="molecule type" value="Genomic_DNA"/>
</dbReference>
<organism evidence="1 2">
    <name type="scientific">Podargus strigoides</name>
    <name type="common">Tawny frogmouth</name>
    <name type="synonym">Caprimulgus strigoides</name>
    <dbReference type="NCBI Taxonomy" id="8905"/>
    <lineage>
        <taxon>Eukaryota</taxon>
        <taxon>Metazoa</taxon>
        <taxon>Chordata</taxon>
        <taxon>Craniata</taxon>
        <taxon>Vertebrata</taxon>
        <taxon>Euteleostomi</taxon>
        <taxon>Archelosauria</taxon>
        <taxon>Archosauria</taxon>
        <taxon>Dinosauria</taxon>
        <taxon>Saurischia</taxon>
        <taxon>Theropoda</taxon>
        <taxon>Coelurosauria</taxon>
        <taxon>Aves</taxon>
        <taxon>Neognathae</taxon>
        <taxon>Neoaves</taxon>
        <taxon>Strisores</taxon>
        <taxon>Caprimulgiformes</taxon>
        <taxon>Podargidae</taxon>
        <taxon>Podargus</taxon>
    </lineage>
</organism>
<feature type="non-terminal residue" evidence="1">
    <location>
        <position position="1"/>
    </location>
</feature>